<feature type="transmembrane region" description="Helical" evidence="6">
    <location>
        <begin position="268"/>
        <end position="287"/>
    </location>
</feature>
<evidence type="ECO:0000313" key="8">
    <source>
        <dbReference type="EMBL" id="MFC5583921.1"/>
    </source>
</evidence>
<comment type="subcellular location">
    <subcellularLocation>
        <location evidence="1">Cell membrane</location>
        <topology evidence="1">Multi-pass membrane protein</topology>
    </subcellularLocation>
</comment>
<keyword evidence="4 6" id="KW-1133">Transmembrane helix</keyword>
<evidence type="ECO:0000256" key="2">
    <source>
        <dbReference type="ARBA" id="ARBA00022475"/>
    </source>
</evidence>
<feature type="transmembrane region" description="Helical" evidence="6">
    <location>
        <begin position="235"/>
        <end position="256"/>
    </location>
</feature>
<dbReference type="SUPFAM" id="SSF103473">
    <property type="entry name" value="MFS general substrate transporter"/>
    <property type="match status" value="1"/>
</dbReference>
<feature type="transmembrane region" description="Helical" evidence="6">
    <location>
        <begin position="97"/>
        <end position="118"/>
    </location>
</feature>
<feature type="transmembrane region" description="Helical" evidence="6">
    <location>
        <begin position="293"/>
        <end position="316"/>
    </location>
</feature>
<proteinExistence type="predicted"/>
<keyword evidence="3 6" id="KW-0812">Transmembrane</keyword>
<dbReference type="InterPro" id="IPR050189">
    <property type="entry name" value="MFS_Efflux_Transporters"/>
</dbReference>
<evidence type="ECO:0000256" key="3">
    <source>
        <dbReference type="ARBA" id="ARBA00022692"/>
    </source>
</evidence>
<sequence length="397" mass="41068">MPSRLFLPVLALVVFFVGATEFMIAPILTPIASAFDVSPAAASWLISGYALSYAIGAPIVGLLAHKVDRKQLLLCALALLAADGLAVAFAPTLGSAILLRVLGGAAAAALIPATFALIADRLPDADHTRAMGLVMLGMTAGIALGPALAGVLTQTIGWRAPFLASAAGCVALMLPVNLILKTESPPPFRRGRPCFKDLKRTILMLIAAKALWNGSAVAAFGLSGEFLRERFTINTFQTGLSVAAFGIGLAFGNLSIGIAKRLLRDDQTLLLGALLLLAFTLNLFLFAPLPLYGAVLCLGGWGVALGFAAPASTAMIAQRAGREKGFLLALSESANNLALLSMLSVAALLLEAFGAKAAGATLGIGLSFGTGLLLLYILVQIRVRRCAAGSCGRCRRD</sequence>
<name>A0ABW0T3D1_9HYPH</name>
<dbReference type="InterPro" id="IPR011701">
    <property type="entry name" value="MFS"/>
</dbReference>
<feature type="domain" description="Major facilitator superfamily (MFS) profile" evidence="7">
    <location>
        <begin position="6"/>
        <end position="383"/>
    </location>
</feature>
<dbReference type="EMBL" id="JBHSNB010000001">
    <property type="protein sequence ID" value="MFC5583921.1"/>
    <property type="molecule type" value="Genomic_DNA"/>
</dbReference>
<organism evidence="8 9">
    <name type="scientific">Nitratireductor kimnyeongensis</name>
    <dbReference type="NCBI Taxonomy" id="430679"/>
    <lineage>
        <taxon>Bacteria</taxon>
        <taxon>Pseudomonadati</taxon>
        <taxon>Pseudomonadota</taxon>
        <taxon>Alphaproteobacteria</taxon>
        <taxon>Hyphomicrobiales</taxon>
        <taxon>Phyllobacteriaceae</taxon>
        <taxon>Nitratireductor</taxon>
    </lineage>
</organism>
<feature type="transmembrane region" description="Helical" evidence="6">
    <location>
        <begin position="158"/>
        <end position="180"/>
    </location>
</feature>
<feature type="transmembrane region" description="Helical" evidence="6">
    <location>
        <begin position="72"/>
        <end position="91"/>
    </location>
</feature>
<dbReference type="Proteomes" id="UP001596107">
    <property type="component" value="Unassembled WGS sequence"/>
</dbReference>
<keyword evidence="9" id="KW-1185">Reference proteome</keyword>
<dbReference type="PRINTS" id="PR01036">
    <property type="entry name" value="TCRTETB"/>
</dbReference>
<dbReference type="PANTHER" id="PTHR43124">
    <property type="entry name" value="PURINE EFFLUX PUMP PBUE"/>
    <property type="match status" value="1"/>
</dbReference>
<keyword evidence="5 6" id="KW-0472">Membrane</keyword>
<dbReference type="PANTHER" id="PTHR43124:SF3">
    <property type="entry name" value="CHLORAMPHENICOL EFFLUX PUMP RV0191"/>
    <property type="match status" value="1"/>
</dbReference>
<accession>A0ABW0T3D1</accession>
<evidence type="ECO:0000259" key="7">
    <source>
        <dbReference type="PROSITE" id="PS50850"/>
    </source>
</evidence>
<evidence type="ECO:0000256" key="1">
    <source>
        <dbReference type="ARBA" id="ARBA00004651"/>
    </source>
</evidence>
<feature type="transmembrane region" description="Helical" evidence="6">
    <location>
        <begin position="360"/>
        <end position="379"/>
    </location>
</feature>
<comment type="caution">
    <text evidence="8">The sequence shown here is derived from an EMBL/GenBank/DDBJ whole genome shotgun (WGS) entry which is preliminary data.</text>
</comment>
<dbReference type="PROSITE" id="PS50850">
    <property type="entry name" value="MFS"/>
    <property type="match status" value="1"/>
</dbReference>
<dbReference type="RefSeq" id="WP_223020234.1">
    <property type="nucleotide sequence ID" value="NZ_CP078143.1"/>
</dbReference>
<feature type="transmembrane region" description="Helical" evidence="6">
    <location>
        <begin position="201"/>
        <end position="223"/>
    </location>
</feature>
<dbReference type="Gene3D" id="1.20.1250.20">
    <property type="entry name" value="MFS general substrate transporter like domains"/>
    <property type="match status" value="1"/>
</dbReference>
<keyword evidence="2" id="KW-1003">Cell membrane</keyword>
<protein>
    <submittedName>
        <fullName evidence="8">MFS transporter</fullName>
    </submittedName>
</protein>
<reference evidence="9" key="1">
    <citation type="journal article" date="2019" name="Int. J. Syst. Evol. Microbiol.">
        <title>The Global Catalogue of Microorganisms (GCM) 10K type strain sequencing project: providing services to taxonomists for standard genome sequencing and annotation.</title>
        <authorList>
            <consortium name="The Broad Institute Genomics Platform"/>
            <consortium name="The Broad Institute Genome Sequencing Center for Infectious Disease"/>
            <person name="Wu L."/>
            <person name="Ma J."/>
        </authorList>
    </citation>
    <scope>NUCLEOTIDE SEQUENCE [LARGE SCALE GENOMIC DNA]</scope>
    <source>
        <strain evidence="9">JCM 3366</strain>
    </source>
</reference>
<evidence type="ECO:0000256" key="4">
    <source>
        <dbReference type="ARBA" id="ARBA00022989"/>
    </source>
</evidence>
<dbReference type="InterPro" id="IPR036259">
    <property type="entry name" value="MFS_trans_sf"/>
</dbReference>
<gene>
    <name evidence="8" type="ORF">ACFPOD_02275</name>
</gene>
<dbReference type="InterPro" id="IPR020846">
    <property type="entry name" value="MFS_dom"/>
</dbReference>
<evidence type="ECO:0000256" key="6">
    <source>
        <dbReference type="SAM" id="Phobius"/>
    </source>
</evidence>
<evidence type="ECO:0000256" key="5">
    <source>
        <dbReference type="ARBA" id="ARBA00023136"/>
    </source>
</evidence>
<dbReference type="Pfam" id="PF07690">
    <property type="entry name" value="MFS_1"/>
    <property type="match status" value="1"/>
</dbReference>
<feature type="transmembrane region" description="Helical" evidence="6">
    <location>
        <begin position="130"/>
        <end position="152"/>
    </location>
</feature>
<feature type="transmembrane region" description="Helical" evidence="6">
    <location>
        <begin position="44"/>
        <end position="65"/>
    </location>
</feature>
<evidence type="ECO:0000313" key="9">
    <source>
        <dbReference type="Proteomes" id="UP001596107"/>
    </source>
</evidence>